<evidence type="ECO:0000256" key="2">
    <source>
        <dbReference type="ARBA" id="ARBA00022450"/>
    </source>
</evidence>
<dbReference type="SUPFAM" id="SSF53335">
    <property type="entry name" value="S-adenosyl-L-methionine-dependent methyltransferases"/>
    <property type="match status" value="1"/>
</dbReference>
<feature type="domain" description="Carrier" evidence="6">
    <location>
        <begin position="2149"/>
        <end position="2223"/>
    </location>
</feature>
<dbReference type="SMART" id="SM00823">
    <property type="entry name" value="PKS_PP"/>
    <property type="match status" value="4"/>
</dbReference>
<dbReference type="Gene3D" id="3.40.50.980">
    <property type="match status" value="6"/>
</dbReference>
<evidence type="ECO:0000256" key="4">
    <source>
        <dbReference type="ARBA" id="ARBA00022737"/>
    </source>
</evidence>
<keyword evidence="4" id="KW-0677">Repeat</keyword>
<dbReference type="Gene3D" id="3.30.559.30">
    <property type="entry name" value="Nonribosomal peptide synthetase, condensation domain"/>
    <property type="match status" value="4"/>
</dbReference>
<dbReference type="InterPro" id="IPR010071">
    <property type="entry name" value="AA_adenyl_dom"/>
</dbReference>
<dbReference type="NCBIfam" id="TIGR01733">
    <property type="entry name" value="AA-adenyl-dom"/>
    <property type="match status" value="4"/>
</dbReference>
<dbReference type="GO" id="GO:0009403">
    <property type="term" value="P:toxin biosynthetic process"/>
    <property type="evidence" value="ECO:0007669"/>
    <property type="project" value="UniProtKB-ARBA"/>
</dbReference>
<feature type="domain" description="Carrier" evidence="6">
    <location>
        <begin position="3218"/>
        <end position="3293"/>
    </location>
</feature>
<dbReference type="Gene3D" id="3.30.300.30">
    <property type="match status" value="5"/>
</dbReference>
<dbReference type="InterPro" id="IPR013217">
    <property type="entry name" value="Methyltransf_12"/>
</dbReference>
<dbReference type="GO" id="GO:0031177">
    <property type="term" value="F:phosphopantetheine binding"/>
    <property type="evidence" value="ECO:0007669"/>
    <property type="project" value="InterPro"/>
</dbReference>
<dbReference type="InterPro" id="IPR025110">
    <property type="entry name" value="AMP-bd_C"/>
</dbReference>
<dbReference type="SUPFAM" id="SSF56801">
    <property type="entry name" value="Acetyl-CoA synthetase-like"/>
    <property type="match status" value="4"/>
</dbReference>
<dbReference type="RefSeq" id="WP_132877340.1">
    <property type="nucleotide sequence ID" value="NZ_SLXQ01000004.1"/>
</dbReference>
<evidence type="ECO:0000313" key="8">
    <source>
        <dbReference type="Proteomes" id="UP000294911"/>
    </source>
</evidence>
<dbReference type="FunFam" id="1.10.1200.10:FF:000016">
    <property type="entry name" value="Non-ribosomal peptide synthase"/>
    <property type="match status" value="1"/>
</dbReference>
<dbReference type="CDD" id="cd02440">
    <property type="entry name" value="AdoMet_MTases"/>
    <property type="match status" value="1"/>
</dbReference>
<evidence type="ECO:0000256" key="3">
    <source>
        <dbReference type="ARBA" id="ARBA00022553"/>
    </source>
</evidence>
<dbReference type="FunFam" id="3.40.50.980:FF:000002">
    <property type="entry name" value="Enterobactin synthetase component F"/>
    <property type="match status" value="1"/>
</dbReference>
<dbReference type="PROSITE" id="PS50075">
    <property type="entry name" value="CARRIER"/>
    <property type="match status" value="4"/>
</dbReference>
<dbReference type="GO" id="GO:0005829">
    <property type="term" value="C:cytosol"/>
    <property type="evidence" value="ECO:0007669"/>
    <property type="project" value="TreeGrafter"/>
</dbReference>
<dbReference type="SUPFAM" id="SSF52777">
    <property type="entry name" value="CoA-dependent acyltransferases"/>
    <property type="match status" value="8"/>
</dbReference>
<dbReference type="Pfam" id="PF00550">
    <property type="entry name" value="PP-binding"/>
    <property type="match status" value="4"/>
</dbReference>
<dbReference type="CDD" id="cd19540">
    <property type="entry name" value="LCL_NRPS-like"/>
    <property type="match status" value="1"/>
</dbReference>
<dbReference type="EMBL" id="SLXQ01000004">
    <property type="protein sequence ID" value="TCP53632.1"/>
    <property type="molecule type" value="Genomic_DNA"/>
</dbReference>
<dbReference type="InterPro" id="IPR001242">
    <property type="entry name" value="Condensation_dom"/>
</dbReference>
<comment type="cofactor">
    <cofactor evidence="1">
        <name>pantetheine 4'-phosphate</name>
        <dbReference type="ChEBI" id="CHEBI:47942"/>
    </cofactor>
</comment>
<dbReference type="Pfam" id="PF13193">
    <property type="entry name" value="AMP-binding_C"/>
    <property type="match status" value="2"/>
</dbReference>
<dbReference type="SUPFAM" id="SSF47336">
    <property type="entry name" value="ACP-like"/>
    <property type="match status" value="4"/>
</dbReference>
<dbReference type="PANTHER" id="PTHR45527:SF1">
    <property type="entry name" value="FATTY ACID SYNTHASE"/>
    <property type="match status" value="1"/>
</dbReference>
<dbReference type="GO" id="GO:0003824">
    <property type="term" value="F:catalytic activity"/>
    <property type="evidence" value="ECO:0007669"/>
    <property type="project" value="InterPro"/>
</dbReference>
<organism evidence="7 8">
    <name type="scientific">Tamaricihabitans halophyticus</name>
    <dbReference type="NCBI Taxonomy" id="1262583"/>
    <lineage>
        <taxon>Bacteria</taxon>
        <taxon>Bacillati</taxon>
        <taxon>Actinomycetota</taxon>
        <taxon>Actinomycetes</taxon>
        <taxon>Pseudonocardiales</taxon>
        <taxon>Pseudonocardiaceae</taxon>
        <taxon>Tamaricihabitans</taxon>
    </lineage>
</organism>
<dbReference type="GO" id="GO:0072330">
    <property type="term" value="P:monocarboxylic acid biosynthetic process"/>
    <property type="evidence" value="ECO:0007669"/>
    <property type="project" value="UniProtKB-ARBA"/>
</dbReference>
<dbReference type="Proteomes" id="UP000294911">
    <property type="component" value="Unassembled WGS sequence"/>
</dbReference>
<dbReference type="Gene3D" id="2.30.38.10">
    <property type="entry name" value="Luciferase, Domain 3"/>
    <property type="match status" value="3"/>
</dbReference>
<proteinExistence type="predicted"/>
<dbReference type="InterPro" id="IPR029063">
    <property type="entry name" value="SAM-dependent_MTases_sf"/>
</dbReference>
<dbReference type="Pfam" id="PF00501">
    <property type="entry name" value="AMP-binding"/>
    <property type="match status" value="4"/>
</dbReference>
<reference evidence="7 8" key="1">
    <citation type="submission" date="2019-03" db="EMBL/GenBank/DDBJ databases">
        <title>Genomic Encyclopedia of Type Strains, Phase IV (KMG-IV): sequencing the most valuable type-strain genomes for metagenomic binning, comparative biology and taxonomic classification.</title>
        <authorList>
            <person name="Goeker M."/>
        </authorList>
    </citation>
    <scope>NUCLEOTIDE SEQUENCE [LARGE SCALE GENOMIC DNA]</scope>
    <source>
        <strain evidence="7 8">DSM 45765</strain>
    </source>
</reference>
<gene>
    <name evidence="7" type="ORF">EV191_104199</name>
</gene>
<protein>
    <submittedName>
        <fullName evidence="7">Amino acid adenylation domain-containing protein</fullName>
    </submittedName>
</protein>
<dbReference type="CDD" id="cd19543">
    <property type="entry name" value="DCL_NRPS"/>
    <property type="match status" value="1"/>
</dbReference>
<dbReference type="InterPro" id="IPR036736">
    <property type="entry name" value="ACP-like_sf"/>
</dbReference>
<dbReference type="FunFam" id="2.30.38.10:FF:000001">
    <property type="entry name" value="Non-ribosomal peptide synthetase PvdI"/>
    <property type="match status" value="4"/>
</dbReference>
<dbReference type="PROSITE" id="PS00455">
    <property type="entry name" value="AMP_BINDING"/>
    <property type="match status" value="4"/>
</dbReference>
<evidence type="ECO:0000256" key="1">
    <source>
        <dbReference type="ARBA" id="ARBA00001957"/>
    </source>
</evidence>
<dbReference type="InterPro" id="IPR006162">
    <property type="entry name" value="Ppantetheine_attach_site"/>
</dbReference>
<accession>A0A4R2QUG3</accession>
<dbReference type="Gene3D" id="3.30.559.10">
    <property type="entry name" value="Chloramphenicol acetyltransferase-like domain"/>
    <property type="match status" value="4"/>
</dbReference>
<dbReference type="Gene3D" id="3.40.50.12780">
    <property type="entry name" value="N-terminal domain of ligase-like"/>
    <property type="match status" value="1"/>
</dbReference>
<feature type="domain" description="Carrier" evidence="6">
    <location>
        <begin position="1089"/>
        <end position="1163"/>
    </location>
</feature>
<sequence length="4793" mass="519126">MMPEGREIADIGGVAATRLLDGHAAHGESEPVRLHAELPLPDVEPATTAIAALAGYAHRVTGAREIGLEVACVDLGETPLRPLRLRIRPEQTGQELRDTVSAALAELIEQPGADASAFSARTADLTMTVRPAGALVDVEFAAACPAALLAAQLGRFTALWQELCADPTRPIGRVALTTAEERARLVGSWGVNDGPVVELSWPDTVRRQAARAPDAIAVHDGQNTVTYRELLAEADQIASLLVARGVGAEDVVAVALPRSARLVASLLGVLEAGAAYLPLELASPAERLGYVLRDSGARTVLTVGALLTELPASEATPIVLDDPAELAGVSGELAAREPLPLARAAYLIYTSGSTGTPKGVHLTHDGIGSLVATAIERFGVDEHSRVAQFASIGFDVAVWELGMALCVGASVVIVPDEYRIAGRQLTDFLIEQELTHVFLPPSLVSALPADCLLPANAVLGVGTESVPAGLVNRFAKRQQLFVCYGVTEASVNSTLWAAEPDWQGPVPIGVPDRNTRCYVLDSALQPVPAGFPGELYLGGRGLARGYLGMPGRTAERFLPDPYAELAGARMYRTGDRVRWRADGVLEFLGRADDQLKVRGYRIEPGEVSATLTAHDAVADAVVLPYEVGTGDRRLVAYVVPELARDTRDQRAEADTVAQWRQLHEVLYAATAGDPFEDGFAGWHSSYDGAPIPLPQLRRWRAATVRRISELRPRRVLEIGVGSGLLLSQLAADSVEYWGTDLSAEAIEALRRKIAERPELAGRVELRTLQASDFTGLPDDRFDTVVLNSVAQYFPSVEYLVEVLRGALRLLVDGGAVFLGDIRNLRLLRCLRAGIAEATNDLGRATIDSALASEGELLLDPDFFPALAREIDGIGGLDIRIKQSDDPNELSRYRYDVVLRKGRAPDVASSATELRWDTEVRTLAELGDRLEQERPDTLRLCGIANARIVDDLRALAEVDGHPVPSRTTAVDPQELSELGARYGYQTSCTWTGSAADGRVDAVFTLGHSPRADYRPGVTSGSAADFANVPARYRDRTALGKALREHLRTRLPDYLVPAAIVALDRFPLLPNGKLDRAALPAPTFGSAGDQRPRGPREALLSRLCAEVLGVPDIGITDDFFECGGDSILALRLMSLAGEQGIGFTVRQVFEHRTVAGIIENAAARAAKDLDATMTAPTEVSLAVDDGELVDCGDYADVLPVTPLQEGFYFHAHARHGAADVYIVQEALELAGQVDAAALRQATQELLDRHESLRSGFRQLNDGRIVQVVAAEARLPWREVAEADYSGFAEIANRDRSAGFELTRPPLLRATFVRSATGGRLLLTFHHLVADGWSVPIMVREILARYAPHGQPKQLAEPTPRRHYLAWLAARDDDAARSAWQQALDGIDEPTTLVSPSRAEPRRAKLATRLSGALASGLTEFARTHGVTIGTVLHGAWGLLLRAHTGRTDVCFGSTVSGREATVSGIESAVGLFINTVPVRQRPRPDESVVDFLRRSQREQSALLDSQHLGLRELRRITGVDAELFDTLVVFENYPRDPAPTDPAGELRVTGVEVIDAVHYPVALIITPVDGFEFTMKYDQARLSQASAQELLDQLVRLVELICAGPERSVRDLDPRLATERATVEAANATERPIGADTLLTAIHHQVRRSPDAIAVIAPETRLTYRELDRAAVLLAHRLREAAVGPESIVAVAVPRSAELMIALLAVGKAGAAYLPLDLDYPAERLAFMLADSGAKVVLTRSGTMLPAVSGVHPILVDEPTGHEPAMPVPEDQPKPEHPAYLIYTSGSTGQPKGVLVSHRAIVNRLNWMQASFGLAPEDRVLQKTPASFDVSVWEFFWALREGATVVLADPAGHRDPRYLAELIRAERITTMHFVPTMLDAFVGVPELATERDWASSLRRVFTSGEALSTALAARWTELTGVAMHNLYGPTEAAVDVSWWPYGQSEQTEQHASDGVPIGTPVWNTTLHVLDSWLRPVPIGAPGELYLGGIQLARGYHRRAGMTAERFVANPFEPGTRLYRTGDLVRRRGDGALEYLGRTDHQVKIRGNRIELGEVEAQLRSIPGVVAAAAIVRHGSLLGYAVPHQQARLDAAELRRSLAERLPNHAIPHRIQLLAELPHTPNGKLDRAALPDGQPAGQPGVETESGSAEEHARDTPAMRILRDAYATVLGLATVAEHDDFFALGGDSISAISLATRARSNGLEIDPQDVFTARTPAALAELGTIADTPSTQTSVADVQLRLTEEQTHQVHARSAFPVAEVWPLSPLQEGLYFHASYDADELDVYTAQSTFDFNRTLDVDRLTLAVTTLLNRNASLRAGFTSDGLPEPVQFVTVDPRPRITEHDLRELPPGDRDERVRQLLATDRTLRFRLDEPPLFRFMLLRLAPGRDRLVLTYHLIAWDGWSAELLLEQLFALYELAGSDRLFAPPGTYRDYLSWLAEQDFSRAKLAWRKALGGLTEPSLLTESEPGDRPVMPTNLGVELSAELSDRLREFARGDGLTLHTLLGAGWALTMAAALGRGDIVFGTAVAGRPAAVADVTSIIGMFLNTVPVRVTCRSAETLRQLLRRMQDERAELLPFDYLGLGEVQRESGHRQLFDTLFVLRPADGVQWLANLRSRHGISQATHVDATHYPLTLIATPQRRISIELAYRADRIDGDVAQSTLERFVTILERMVRRPDDRVGQLDLLLTAEHESLARDWAASTHEMDHRTVAELLAERAARDPDQLAVVCGTEHLSYAELDTRINQLARLLLRHGAGPEQVIALAIPRSVEMVVALFAVLRTGAAYLPVDLEHPPERLAHMLVDTAPLRVVTTKSAVDALPDTPAPVLELDEPAIHAQLETFATAPLSDVELGAFAEDRPERLEHPAYLIYTSGSTGRPKGVVTPYRGLTNMQLNHRAEIFDPTVRLAGRRLRIAHTVSFAFDMSWEELLWLIEGHEVHICDERLRRDAPELVRYCNRHAVDVVNVTPTYAQQLIDEGLLEGHIPPLVLLGGEAVPETVWRRLCDTEGTFGYNLYGPTEYTINTLGGGTLDSATSTVGRPIWNTRAYVLDPRLRPVPPGTPGELYISGIGLARGYHNRPGLTAERFVANPFEPGARMYRTGDLVRTRIDGNLDFLGRTDDQVKIRGYRVELGEISAALAEHPDVAHATVLMSSANGFPRLVGYVVGSARPEELKRFVKRLLPDYMVPATIIGVDALPLTVNGKLDVAALPAPVIEAGADSRQPRDAAERVLCALFAELLGAASVGIDDSFFEMGGHSLLATRLISRARTELGAELSIRDLFDAPTVAELAPRAGGTRGPRPVLVPQDRPVAIPLSFAQQRLWLIDQSTTGSAAYNFPLALRLSGQLDGTALRSALADVVGRHEALRTVFPVSGGVPEQRVLPADTVDVPVDEVQVTAAELPELLRAGLDRPFDLSIEIPLRATVFRLSDTEHVLLLLLHHIATDEWSDAPFLRDLSAAYRARLVAAAPDWSPLPVQYADYTLWQRQLLGDRSDPDSVLASQLAYWKDSLAGIVEEIQLPGARPRPARPSGSGGVLEFPLDEYASGQLRELSGETGASMFMVVQAAVAAFLYRMGAGTDIPLGTPIAGRSDEALDELVGFFVNTVVLRADLSGAPSFRQLVRQLRETDLAAFSNADVPFEAVVEECNPARSAARNPLFQVLVSYRDPQEAALDFGELRLDWEPVEHRAAKFDLVFSFREDPATGGPLHCSIEYATELFTEDIVADLAHRLNSVVNAVAAEPELSVAEIELLSSAELDRARAGGHAESRAVPESSLPDLIASIARDHAETVAVCDGCREVSYAELHADIQRIAAVLANRGIRPGDVVAVALPRGAEQIGVLLAITTLGAVYLPLDIAHPADRLAYQLSDSDARLLIATQTHAEKIAGEPGVSRLVLDSAEVLGELAATEPVFSPTVVPLDQAAYVIYTSGSTGRPKGVVVPHRGLASLVATAVDRFGVRPGSRVLQFASIGFDVAIFELCMALCTGATLVLAPDEIRVPGRPLTEFLRTQRVSHAALPPSLVSALPSQERLPAGTTLLVGTETVSADLIERWVDELTVFVCYGVTEATVNSTLWRAEPGLRGPAPIGRPDPNTAVYVLDARLRPVPPGVAGELYLAGPGLARGYLGRQALTSARFIASPFGPEGSRLYRTGDLVRSRLDGTLEFLGRSDAQVKIRGFRIELDEIVAVLTECAGVGQATVVVDRSTGEPRLVGYLVPDPDSAGLDEPTIRGQLATLLPDYFMPHVLVELAGPLPLTPNGKIDAAALPAPDWAALTGTDSVAETPRQHKLAGLFAEVLGLHGVGVAQVAVADSFFALGGHSMSAMRLLGRIRTEFGADLSIRDVFDAPTVAALAERIDSAWTARPDLRSQERPEALPLAPNQVEHWARYRVGGGDDQVLALTTSTSFDLPTLRQALTDLVDRHVPLRTSYAEQDGVARQRLVDPPELVLLAESAEPLTAALGEQAGYRPALVEQPALRVELLSARDGTALLFGMHYLAVDEWSVVPLLRDFVTAYRARRAGLAPEWTALPFDYADYTLWAHQLLGDPDDAGSLAATQIEYWRGQLAGLAGRVRLPGAKAVEATSTAGGRYEFTLDSALHAAIDGLAQRTGTSMFMILHAALGTVLGAEGHTELPIGTQVAGRTEDELGGLVGCLANTVLLRTDTTGDPRFLQLLSRVRETTLGALDHQDVPYAWLVAELELPPVPQVLLVHHEQAVLTEVEELGAELVAVPTGTARTELTVSFYEPADDGPVPCELEYATELFDHNAVALLADRWVSVLRGAVATPEARLSTLTEQKGGKV</sequence>
<feature type="domain" description="Carrier" evidence="6">
    <location>
        <begin position="4276"/>
        <end position="4353"/>
    </location>
</feature>
<dbReference type="CDD" id="cd17646">
    <property type="entry name" value="A_NRPS_AB3403-like"/>
    <property type="match status" value="1"/>
</dbReference>
<dbReference type="PROSITE" id="PS00012">
    <property type="entry name" value="PHOSPHOPANTETHEINE"/>
    <property type="match status" value="2"/>
</dbReference>
<feature type="region of interest" description="Disordered" evidence="5">
    <location>
        <begin position="2119"/>
        <end position="2149"/>
    </location>
</feature>
<dbReference type="Pfam" id="PF00668">
    <property type="entry name" value="Condensation"/>
    <property type="match status" value="4"/>
</dbReference>
<keyword evidence="8" id="KW-1185">Reference proteome</keyword>
<dbReference type="FunFam" id="3.40.50.12780:FF:000012">
    <property type="entry name" value="Non-ribosomal peptide synthetase"/>
    <property type="match status" value="3"/>
</dbReference>
<dbReference type="InterPro" id="IPR000873">
    <property type="entry name" value="AMP-dep_synth/lig_dom"/>
</dbReference>
<dbReference type="InterPro" id="IPR023213">
    <property type="entry name" value="CAT-like_dom_sf"/>
</dbReference>
<dbReference type="InterPro" id="IPR020845">
    <property type="entry name" value="AMP-binding_CS"/>
</dbReference>
<dbReference type="Gene3D" id="3.40.50.150">
    <property type="entry name" value="Vaccinia Virus protein VP39"/>
    <property type="match status" value="1"/>
</dbReference>
<evidence type="ECO:0000259" key="6">
    <source>
        <dbReference type="PROSITE" id="PS50075"/>
    </source>
</evidence>
<dbReference type="PANTHER" id="PTHR45527">
    <property type="entry name" value="NONRIBOSOMAL PEPTIDE SYNTHETASE"/>
    <property type="match status" value="1"/>
</dbReference>
<dbReference type="Pfam" id="PF08242">
    <property type="entry name" value="Methyltransf_12"/>
    <property type="match status" value="1"/>
</dbReference>
<evidence type="ECO:0000256" key="5">
    <source>
        <dbReference type="SAM" id="MobiDB-lite"/>
    </source>
</evidence>
<dbReference type="OrthoDB" id="2472181at2"/>
<dbReference type="GO" id="GO:0043041">
    <property type="term" value="P:amino acid activation for nonribosomal peptide biosynthetic process"/>
    <property type="evidence" value="ECO:0007669"/>
    <property type="project" value="TreeGrafter"/>
</dbReference>
<keyword evidence="3" id="KW-0597">Phosphoprotein</keyword>
<dbReference type="GO" id="GO:0008610">
    <property type="term" value="P:lipid biosynthetic process"/>
    <property type="evidence" value="ECO:0007669"/>
    <property type="project" value="UniProtKB-ARBA"/>
</dbReference>
<dbReference type="NCBIfam" id="NF003417">
    <property type="entry name" value="PRK04813.1"/>
    <property type="match status" value="5"/>
</dbReference>
<dbReference type="FunFam" id="3.40.50.980:FF:000001">
    <property type="entry name" value="Non-ribosomal peptide synthetase"/>
    <property type="match status" value="2"/>
</dbReference>
<dbReference type="InterPro" id="IPR009081">
    <property type="entry name" value="PP-bd_ACP"/>
</dbReference>
<keyword evidence="2" id="KW-0596">Phosphopantetheine</keyword>
<dbReference type="InterPro" id="IPR020806">
    <property type="entry name" value="PKS_PP-bd"/>
</dbReference>
<dbReference type="Gene3D" id="1.10.1200.10">
    <property type="entry name" value="ACP-like"/>
    <property type="match status" value="4"/>
</dbReference>
<comment type="caution">
    <text evidence="7">The sequence shown here is derived from an EMBL/GenBank/DDBJ whole genome shotgun (WGS) entry which is preliminary data.</text>
</comment>
<dbReference type="InterPro" id="IPR042099">
    <property type="entry name" value="ANL_N_sf"/>
</dbReference>
<name>A0A4R2QUG3_9PSEU</name>
<dbReference type="CDD" id="cd05930">
    <property type="entry name" value="A_NRPS"/>
    <property type="match status" value="2"/>
</dbReference>
<evidence type="ECO:0000313" key="7">
    <source>
        <dbReference type="EMBL" id="TCP53632.1"/>
    </source>
</evidence>
<dbReference type="InterPro" id="IPR045851">
    <property type="entry name" value="AMP-bd_C_sf"/>
</dbReference>